<evidence type="ECO:0000256" key="3">
    <source>
        <dbReference type="ARBA" id="ARBA00022540"/>
    </source>
</evidence>
<feature type="binding site" evidence="7">
    <location>
        <begin position="444"/>
        <end position="448"/>
    </location>
    <ligand>
        <name>GTP</name>
        <dbReference type="ChEBI" id="CHEBI:37565"/>
    </ligand>
</feature>
<dbReference type="SUPFAM" id="SSF52156">
    <property type="entry name" value="Initiation factor IF2/eIF5b, domain 3"/>
    <property type="match status" value="1"/>
</dbReference>
<evidence type="ECO:0000256" key="1">
    <source>
        <dbReference type="ARBA" id="ARBA00007733"/>
    </source>
</evidence>
<feature type="compositionally biased region" description="Basic and acidic residues" evidence="9">
    <location>
        <begin position="191"/>
        <end position="214"/>
    </location>
</feature>
<dbReference type="NCBIfam" id="TIGR00487">
    <property type="entry name" value="IF-2"/>
    <property type="match status" value="1"/>
</dbReference>
<keyword evidence="5 7" id="KW-0648">Protein biosynthesis</keyword>
<evidence type="ECO:0000256" key="7">
    <source>
        <dbReference type="HAMAP-Rule" id="MF_00100"/>
    </source>
</evidence>
<feature type="binding site" evidence="7">
    <location>
        <begin position="498"/>
        <end position="501"/>
    </location>
    <ligand>
        <name>GTP</name>
        <dbReference type="ChEBI" id="CHEBI:37565"/>
    </ligand>
</feature>
<keyword evidence="6 7" id="KW-0342">GTP-binding</keyword>
<dbReference type="InterPro" id="IPR036925">
    <property type="entry name" value="TIF_IF2_dom3_sf"/>
</dbReference>
<dbReference type="Gene3D" id="3.40.50.10050">
    <property type="entry name" value="Translation initiation factor IF- 2, domain 3"/>
    <property type="match status" value="1"/>
</dbReference>
<dbReference type="PANTHER" id="PTHR43381:SF5">
    <property type="entry name" value="TR-TYPE G DOMAIN-CONTAINING PROTEIN"/>
    <property type="match status" value="1"/>
</dbReference>
<feature type="compositionally biased region" description="Basic and acidic residues" evidence="9">
    <location>
        <begin position="120"/>
        <end position="174"/>
    </location>
</feature>
<evidence type="ECO:0000259" key="10">
    <source>
        <dbReference type="PROSITE" id="PS51722"/>
    </source>
</evidence>
<evidence type="ECO:0000256" key="2">
    <source>
        <dbReference type="ARBA" id="ARBA00020675"/>
    </source>
</evidence>
<dbReference type="InterPro" id="IPR023115">
    <property type="entry name" value="TIF_IF2_dom3"/>
</dbReference>
<feature type="compositionally biased region" description="Basic and acidic residues" evidence="9">
    <location>
        <begin position="85"/>
        <end position="111"/>
    </location>
</feature>
<dbReference type="InterPro" id="IPR053905">
    <property type="entry name" value="EF-G-like_DII"/>
</dbReference>
<dbReference type="CDD" id="cd03702">
    <property type="entry name" value="IF2_mtIF2_II"/>
    <property type="match status" value="1"/>
</dbReference>
<keyword evidence="3 7" id="KW-0396">Initiation factor</keyword>
<dbReference type="Pfam" id="PF22042">
    <property type="entry name" value="EF-G_D2"/>
    <property type="match status" value="1"/>
</dbReference>
<dbReference type="SUPFAM" id="SSF52540">
    <property type="entry name" value="P-loop containing nucleoside triphosphate hydrolases"/>
    <property type="match status" value="1"/>
</dbReference>
<dbReference type="PROSITE" id="PS01176">
    <property type="entry name" value="IF2"/>
    <property type="match status" value="1"/>
</dbReference>
<gene>
    <name evidence="7 11" type="primary">infB</name>
    <name evidence="11" type="ORF">HCU67_01720</name>
</gene>
<dbReference type="Gene3D" id="3.40.50.300">
    <property type="entry name" value="P-loop containing nucleotide triphosphate hydrolases"/>
    <property type="match status" value="1"/>
</dbReference>
<evidence type="ECO:0000313" key="11">
    <source>
        <dbReference type="EMBL" id="NKI30646.1"/>
    </source>
</evidence>
<evidence type="ECO:0000256" key="8">
    <source>
        <dbReference type="RuleBase" id="RU000644"/>
    </source>
</evidence>
<dbReference type="CDD" id="cd03692">
    <property type="entry name" value="mtIF2_IVc"/>
    <property type="match status" value="1"/>
</dbReference>
<evidence type="ECO:0000256" key="4">
    <source>
        <dbReference type="ARBA" id="ARBA00022741"/>
    </source>
</evidence>
<reference evidence="11 12" key="1">
    <citation type="submission" date="2020-04" db="EMBL/GenBank/DDBJ databases">
        <authorList>
            <person name="Yoon J."/>
        </authorList>
    </citation>
    <scope>NUCLEOTIDE SEQUENCE [LARGE SCALE GENOMIC DNA]</scope>
    <source>
        <strain evidence="11 12">DJ-13</strain>
    </source>
</reference>
<keyword evidence="4 7" id="KW-0547">Nucleotide-binding</keyword>
<dbReference type="RefSeq" id="WP_168550884.1">
    <property type="nucleotide sequence ID" value="NZ_JAAWWL010000001.1"/>
</dbReference>
<evidence type="ECO:0000256" key="9">
    <source>
        <dbReference type="SAM" id="MobiDB-lite"/>
    </source>
</evidence>
<dbReference type="InterPro" id="IPR005225">
    <property type="entry name" value="Small_GTP-bd"/>
</dbReference>
<feature type="compositionally biased region" description="Basic and acidic residues" evidence="9">
    <location>
        <begin position="287"/>
        <end position="301"/>
    </location>
</feature>
<protein>
    <recommendedName>
        <fullName evidence="2 7">Translation initiation factor IF-2</fullName>
    </recommendedName>
</protein>
<comment type="caution">
    <text evidence="11">The sequence shown here is derived from an EMBL/GenBank/DDBJ whole genome shotgun (WGS) entry which is preliminary data.</text>
</comment>
<dbReference type="InterPro" id="IPR027417">
    <property type="entry name" value="P-loop_NTPase"/>
</dbReference>
<dbReference type="Proteomes" id="UP000718451">
    <property type="component" value="Unassembled WGS sequence"/>
</dbReference>
<evidence type="ECO:0000256" key="6">
    <source>
        <dbReference type="ARBA" id="ARBA00023134"/>
    </source>
</evidence>
<evidence type="ECO:0000256" key="5">
    <source>
        <dbReference type="ARBA" id="ARBA00022917"/>
    </source>
</evidence>
<organism evidence="11 12">
    <name type="scientific">Croceivirga thetidis</name>
    <dbReference type="NCBI Taxonomy" id="2721623"/>
    <lineage>
        <taxon>Bacteria</taxon>
        <taxon>Pseudomonadati</taxon>
        <taxon>Bacteroidota</taxon>
        <taxon>Flavobacteriia</taxon>
        <taxon>Flavobacteriales</taxon>
        <taxon>Flavobacteriaceae</taxon>
        <taxon>Croceivirga</taxon>
    </lineage>
</organism>
<dbReference type="InterPro" id="IPR009000">
    <property type="entry name" value="Transl_B-barrel_sf"/>
</dbReference>
<comment type="function">
    <text evidence="7 8">One of the essential components for the initiation of protein synthesis. Protects formylmethionyl-tRNA from spontaneous hydrolysis and promotes its binding to the 30S ribosomal subunits. Also involved in the hydrolysis of GTP during the formation of the 70S ribosomal complex.</text>
</comment>
<keyword evidence="7" id="KW-0963">Cytoplasm</keyword>
<keyword evidence="12" id="KW-1185">Reference proteome</keyword>
<comment type="caution">
    <text evidence="7">Lacks conserved residue(s) required for the propagation of feature annotation.</text>
</comment>
<dbReference type="InterPro" id="IPR044145">
    <property type="entry name" value="IF2_II"/>
</dbReference>
<feature type="domain" description="Tr-type G" evidence="10">
    <location>
        <begin position="388"/>
        <end position="558"/>
    </location>
</feature>
<dbReference type="PANTHER" id="PTHR43381">
    <property type="entry name" value="TRANSLATION INITIATION FACTOR IF-2-RELATED"/>
    <property type="match status" value="1"/>
</dbReference>
<evidence type="ECO:0000313" key="12">
    <source>
        <dbReference type="Proteomes" id="UP000718451"/>
    </source>
</evidence>
<accession>A0ABX1GL99</accession>
<dbReference type="InterPro" id="IPR000178">
    <property type="entry name" value="TF_IF2_bacterial-like"/>
</dbReference>
<dbReference type="Gene3D" id="2.40.30.10">
    <property type="entry name" value="Translation factors"/>
    <property type="match status" value="2"/>
</dbReference>
<dbReference type="SUPFAM" id="SSF50447">
    <property type="entry name" value="Translation proteins"/>
    <property type="match status" value="2"/>
</dbReference>
<proteinExistence type="inferred from homology"/>
<dbReference type="PROSITE" id="PS51722">
    <property type="entry name" value="G_TR_2"/>
    <property type="match status" value="1"/>
</dbReference>
<dbReference type="EMBL" id="JAAWWL010000001">
    <property type="protein sequence ID" value="NKI30646.1"/>
    <property type="molecule type" value="Genomic_DNA"/>
</dbReference>
<comment type="similarity">
    <text evidence="1 7 8">Belongs to the TRAFAC class translation factor GTPase superfamily. Classic translation factor GTPase family. IF-2 subfamily.</text>
</comment>
<feature type="compositionally biased region" description="Basic and acidic residues" evidence="9">
    <location>
        <begin position="260"/>
        <end position="273"/>
    </location>
</feature>
<dbReference type="Pfam" id="PF11987">
    <property type="entry name" value="IF-2"/>
    <property type="match status" value="1"/>
</dbReference>
<dbReference type="Pfam" id="PF04760">
    <property type="entry name" value="IF2_N"/>
    <property type="match status" value="1"/>
</dbReference>
<feature type="compositionally biased region" description="Polar residues" evidence="9">
    <location>
        <begin position="231"/>
        <end position="240"/>
    </location>
</feature>
<feature type="compositionally biased region" description="Basic residues" evidence="9">
    <location>
        <begin position="277"/>
        <end position="286"/>
    </location>
</feature>
<comment type="subcellular location">
    <subcellularLocation>
        <location evidence="7">Cytoplasm</location>
    </subcellularLocation>
</comment>
<dbReference type="Pfam" id="PF00009">
    <property type="entry name" value="GTP_EFTU"/>
    <property type="match status" value="1"/>
</dbReference>
<dbReference type="GO" id="GO:0003743">
    <property type="term" value="F:translation initiation factor activity"/>
    <property type="evidence" value="ECO:0007669"/>
    <property type="project" value="UniProtKB-KW"/>
</dbReference>
<dbReference type="InterPro" id="IPR006847">
    <property type="entry name" value="IF2_N"/>
</dbReference>
<dbReference type="InterPro" id="IPR000795">
    <property type="entry name" value="T_Tr_GTP-bd_dom"/>
</dbReference>
<feature type="binding site" evidence="7">
    <location>
        <begin position="397"/>
        <end position="404"/>
    </location>
    <ligand>
        <name>GTP</name>
        <dbReference type="ChEBI" id="CHEBI:37565"/>
    </ligand>
</feature>
<sequence length="889" mass="98241">MAGNPTIRLNKVLRELNISLDRAVDYLSSQGHDVEARPTTKITDEVYQVLLDEFQTDANKKAASQEVAEEKLKEKEEIRLKMEQEQEEKRLARERRQAVAAEKEKVIKGKVELTGPKTVGKIDLDKKPAPPKKEEAEESKPEPEKVVEAPKPEVKKEEPKPKAAPESEPEKEAEPEVIETAYQKLSGPKITGDKIDLSKFDKPKKKKEENKSDSNDNAANRRKRRKRIVSGGNNQQNNRGKSGGRKGQKPVPKVEPTEEEVQKQVRETLEKLQGKSNKGKGAKYRREKRDLHRQQTEKEQELQAQESKVLKVTEFVTVNEVATMMDVSTTEIISACMSLGMMVTLNQRLDAETLSIVAEEFGYEVEFVTAEIEESFEVAEDAPEDLEPRAPIVTVMGHVDHGKTSLLDYIREENVIAGESGGITQHIGAYGVTLESGQKITFLDTPGHEAFTAMRARGAQVTDIAIIVIAADDDIMPQTKEAISHAQAAGVPIVFAINKVDKQTANPDKIKEGLASMNLLVEDWGGKIQSHDISAKTGLGVNELLEKVLLEAELLELKANPDRLANGTVVEAFLDKGRGYVSTILVENGTLEIGDYVLAGTHSGKVKAMQDERGKNVKKVGPATPISILGLDGAPQAGDKFNVLDDEREAKSIASKRSQLQREQSVRTQRHITLDEIGRRIALGDFQELNIILKGDVDGSVEALTDSFQKLSTEEIQVNIIHKGVGAITESDVLLASASDAIIIGFNVRPMGNARMVADKEEIDIRTYSIIYDAINDLKDAMEGMLSPELKEEVTGTAEIRETFKISKIGTIAGCMVTSGKVFRNSQVRLIRDGVVIYTGELASLKRFKDDVKEVSKGYDCGLQVKNYNDIQIEDIIEAFQEVAVKKKL</sequence>
<dbReference type="HAMAP" id="MF_00100_B">
    <property type="entry name" value="IF_2_B"/>
    <property type="match status" value="1"/>
</dbReference>
<feature type="region of interest" description="Disordered" evidence="9">
    <location>
        <begin position="85"/>
        <end position="304"/>
    </location>
</feature>
<dbReference type="InterPro" id="IPR015760">
    <property type="entry name" value="TIF_IF2"/>
</dbReference>
<dbReference type="CDD" id="cd01887">
    <property type="entry name" value="IF2_eIF5B"/>
    <property type="match status" value="1"/>
</dbReference>
<dbReference type="NCBIfam" id="TIGR00231">
    <property type="entry name" value="small_GTP"/>
    <property type="match status" value="1"/>
</dbReference>
<name>A0ABX1GL99_9FLAO</name>